<organism evidence="1 2">
    <name type="scientific">Citrifermentans bremense</name>
    <dbReference type="NCBI Taxonomy" id="60035"/>
    <lineage>
        <taxon>Bacteria</taxon>
        <taxon>Pseudomonadati</taxon>
        <taxon>Thermodesulfobacteriota</taxon>
        <taxon>Desulfuromonadia</taxon>
        <taxon>Geobacterales</taxon>
        <taxon>Geobacteraceae</taxon>
        <taxon>Citrifermentans</taxon>
    </lineage>
</organism>
<dbReference type="RefSeq" id="WP_185244928.1">
    <property type="nucleotide sequence ID" value="NZ_AP023213.1"/>
</dbReference>
<dbReference type="EMBL" id="AP023213">
    <property type="protein sequence ID" value="BCG46799.1"/>
    <property type="molecule type" value="Genomic_DNA"/>
</dbReference>
<protein>
    <submittedName>
        <fullName evidence="1">Uncharacterized protein</fullName>
    </submittedName>
</protein>
<dbReference type="KEGG" id="gbn:GEOBRER4_15490"/>
<gene>
    <name evidence="1" type="ORF">GEOBRER4_n1613</name>
</gene>
<accession>A0A6S6LZQ2</accession>
<sequence length="70" mass="8403">MRDEMTEAPEDIHSSLRAIREQKTQLLFRYLKEKFELDRQMRLLNVSEQLANVNRAHEQALNEVFSKEAR</sequence>
<reference evidence="1 2" key="1">
    <citation type="submission" date="2020-06" db="EMBL/GenBank/DDBJ databases">
        <title>Interaction of electrochemicaly active bacteria, Geobacter bremensis R4 on different carbon anode.</title>
        <authorList>
            <person name="Meng L."/>
            <person name="Yoshida N."/>
        </authorList>
    </citation>
    <scope>NUCLEOTIDE SEQUENCE [LARGE SCALE GENOMIC DNA]</scope>
    <source>
        <strain evidence="1 2">R4</strain>
    </source>
</reference>
<proteinExistence type="predicted"/>
<name>A0A6S6LZQ2_9BACT</name>
<dbReference type="Proteomes" id="UP000515472">
    <property type="component" value="Chromosome"/>
</dbReference>
<dbReference type="AlphaFoldDB" id="A0A6S6LZQ2"/>
<evidence type="ECO:0000313" key="1">
    <source>
        <dbReference type="EMBL" id="BCG46799.1"/>
    </source>
</evidence>
<keyword evidence="2" id="KW-1185">Reference proteome</keyword>
<evidence type="ECO:0000313" key="2">
    <source>
        <dbReference type="Proteomes" id="UP000515472"/>
    </source>
</evidence>